<gene>
    <name evidence="2" type="ORF">KIN20_028079</name>
</gene>
<dbReference type="EMBL" id="JAHQIW010005804">
    <property type="protein sequence ID" value="KAJ1367214.1"/>
    <property type="molecule type" value="Genomic_DNA"/>
</dbReference>
<reference evidence="2" key="1">
    <citation type="submission" date="2021-06" db="EMBL/GenBank/DDBJ databases">
        <title>Parelaphostrongylus tenuis whole genome reference sequence.</title>
        <authorList>
            <person name="Garwood T.J."/>
            <person name="Larsen P.A."/>
            <person name="Fountain-Jones N.M."/>
            <person name="Garbe J.R."/>
            <person name="Macchietto M.G."/>
            <person name="Kania S.A."/>
            <person name="Gerhold R.W."/>
            <person name="Richards J.E."/>
            <person name="Wolf T.M."/>
        </authorList>
    </citation>
    <scope>NUCLEOTIDE SEQUENCE</scope>
    <source>
        <strain evidence="2">MNPRO001-30</strain>
        <tissue evidence="2">Meninges</tissue>
    </source>
</reference>
<sequence length="397" mass="43719">MDAIWRNPTPVPPPVKETTVQIISDIPPKKRAAPPPPIVVEDVTPQEIEPNKELFVQPSTVSPAALKATSDSVSPRREALDILDDLNSALDKQCTSTRSISDDLLAVHQHSNVPSESSQPTETSIHSSISPHSIKDDKTHESDNTRFPLRVDMLFVQGLRLLRLSRLWRASRRSCTPLIPKERHQSDSLISSSENVSTQNAVHNCDSHQSVQEKSLVKVGIIKPYEQLPFMTENSVSAQLSSVSEKPTSQQTHSLVKDYEAKQLKRGGSLRRSSSQGRVVSHSSLSSPSVLGVQKSKTEPPLYYSLSSPVTEVLQNSKDYNYFDQFPAGPSSENGYFVTLTPAEKAPPPEPPVDYNDQQNSKENAPPQPMVNGATVRSASQDIQKVQDAVNIAHQFV</sequence>
<evidence type="ECO:0000313" key="3">
    <source>
        <dbReference type="Proteomes" id="UP001196413"/>
    </source>
</evidence>
<organism evidence="2 3">
    <name type="scientific">Parelaphostrongylus tenuis</name>
    <name type="common">Meningeal worm</name>
    <dbReference type="NCBI Taxonomy" id="148309"/>
    <lineage>
        <taxon>Eukaryota</taxon>
        <taxon>Metazoa</taxon>
        <taxon>Ecdysozoa</taxon>
        <taxon>Nematoda</taxon>
        <taxon>Chromadorea</taxon>
        <taxon>Rhabditida</taxon>
        <taxon>Rhabditina</taxon>
        <taxon>Rhabditomorpha</taxon>
        <taxon>Strongyloidea</taxon>
        <taxon>Metastrongylidae</taxon>
        <taxon>Parelaphostrongylus</taxon>
    </lineage>
</organism>
<keyword evidence="3" id="KW-1185">Reference proteome</keyword>
<evidence type="ECO:0000256" key="1">
    <source>
        <dbReference type="SAM" id="MobiDB-lite"/>
    </source>
</evidence>
<comment type="caution">
    <text evidence="2">The sequence shown here is derived from an EMBL/GenBank/DDBJ whole genome shotgun (WGS) entry which is preliminary data.</text>
</comment>
<feature type="region of interest" description="Disordered" evidence="1">
    <location>
        <begin position="341"/>
        <end position="382"/>
    </location>
</feature>
<proteinExistence type="predicted"/>
<accession>A0AAD5R0W9</accession>
<feature type="compositionally biased region" description="Polar residues" evidence="1">
    <location>
        <begin position="110"/>
        <end position="123"/>
    </location>
</feature>
<feature type="region of interest" description="Disordered" evidence="1">
    <location>
        <begin position="261"/>
        <end position="296"/>
    </location>
</feature>
<dbReference type="AlphaFoldDB" id="A0AAD5R0W9"/>
<dbReference type="Proteomes" id="UP001196413">
    <property type="component" value="Unassembled WGS sequence"/>
</dbReference>
<protein>
    <submittedName>
        <fullName evidence="2">Uncharacterized protein</fullName>
    </submittedName>
</protein>
<feature type="compositionally biased region" description="Basic and acidic residues" evidence="1">
    <location>
        <begin position="133"/>
        <end position="143"/>
    </location>
</feature>
<feature type="region of interest" description="Disordered" evidence="1">
    <location>
        <begin position="110"/>
        <end position="143"/>
    </location>
</feature>
<feature type="compositionally biased region" description="Low complexity" evidence="1">
    <location>
        <begin position="270"/>
        <end position="293"/>
    </location>
</feature>
<evidence type="ECO:0000313" key="2">
    <source>
        <dbReference type="EMBL" id="KAJ1367214.1"/>
    </source>
</evidence>
<name>A0AAD5R0W9_PARTN</name>